<name>A0A5C2HCI0_9BACT</name>
<accession>A0A5C2HCI0</accession>
<evidence type="ECO:0000313" key="2">
    <source>
        <dbReference type="Proteomes" id="UP000322726"/>
    </source>
</evidence>
<dbReference type="OrthoDB" id="5373271at2"/>
<dbReference type="AlphaFoldDB" id="A0A5C2HCI0"/>
<keyword evidence="2" id="KW-1185">Reference proteome</keyword>
<dbReference type="KEGG" id="apai:APAC_1415"/>
<evidence type="ECO:0000313" key="1">
    <source>
        <dbReference type="EMBL" id="QEP34524.1"/>
    </source>
</evidence>
<dbReference type="EMBL" id="CP035928">
    <property type="protein sequence ID" value="QEP34524.1"/>
    <property type="molecule type" value="Genomic_DNA"/>
</dbReference>
<sequence length="158" mass="18593">MYKILVPIFLTIFFTSCSSKNSASEYFKNSTINTQIIQFTKKTDIKIDNQPKVLIWATYLNGLEKYKDLKNETFLVTTYFTNQESNGIETNGYELFLNDKKSQALQKLSEDSIYKELFIKNKWASKYLVTFDEIIKEQYELNLIIKNNTSKAQLKFEK</sequence>
<protein>
    <submittedName>
        <fullName evidence="1">Uncharacterized protein</fullName>
    </submittedName>
</protein>
<reference evidence="1" key="1">
    <citation type="submission" date="2019-09" db="EMBL/GenBank/DDBJ databases">
        <title>Complete genome sequencing of four Arcobacter species reveals a diverse suite of mobile elements.</title>
        <authorList>
            <person name="Miller W.G."/>
            <person name="Yee E."/>
            <person name="Bono J.L."/>
        </authorList>
    </citation>
    <scope>NUCLEOTIDE SEQUENCE [LARGE SCALE GENOMIC DNA]</scope>
    <source>
        <strain evidence="1">LMG 26638</strain>
    </source>
</reference>
<dbReference type="PROSITE" id="PS51257">
    <property type="entry name" value="PROKAR_LIPOPROTEIN"/>
    <property type="match status" value="1"/>
</dbReference>
<dbReference type="Proteomes" id="UP000322726">
    <property type="component" value="Chromosome"/>
</dbReference>
<organism evidence="1 2">
    <name type="scientific">Malaciobacter pacificus</name>
    <dbReference type="NCBI Taxonomy" id="1080223"/>
    <lineage>
        <taxon>Bacteria</taxon>
        <taxon>Pseudomonadati</taxon>
        <taxon>Campylobacterota</taxon>
        <taxon>Epsilonproteobacteria</taxon>
        <taxon>Campylobacterales</taxon>
        <taxon>Arcobacteraceae</taxon>
        <taxon>Malaciobacter</taxon>
    </lineage>
</organism>
<proteinExistence type="predicted"/>
<dbReference type="RefSeq" id="WP_130233456.1">
    <property type="nucleotide sequence ID" value="NZ_BMEF01000003.1"/>
</dbReference>
<gene>
    <name evidence="1" type="ORF">APAC_1415</name>
</gene>
<reference evidence="1" key="2">
    <citation type="submission" date="2019-09" db="EMBL/GenBank/DDBJ databases">
        <title>Taxonomic note: a critical rebuttal of the proposed division of the genus Arcobacter into six genera, emended descriptions of Arcobacter anaerophilus and the genus Arcobacter, and an assessment of genus-level boundaries for Epsilonproteobacteria using in silico genomic comparator tools.</title>
        <authorList>
            <person name="On S.L.W."/>
            <person name="Miller W.G."/>
            <person name="Biggs P."/>
            <person name="Cornelius A."/>
            <person name="Vandamme P."/>
        </authorList>
    </citation>
    <scope>NUCLEOTIDE SEQUENCE [LARGE SCALE GENOMIC DNA]</scope>
    <source>
        <strain evidence="1">LMG 26638</strain>
    </source>
</reference>